<dbReference type="GO" id="GO:0008899">
    <property type="term" value="F:homoserine O-succinyltransferase activity"/>
    <property type="evidence" value="ECO:0007669"/>
    <property type="project" value="InterPro"/>
</dbReference>
<keyword evidence="3" id="KW-0963">Cytoplasm</keyword>
<gene>
    <name evidence="7" type="ORF">BKD89_03185</name>
</gene>
<reference evidence="7 8" key="1">
    <citation type="submission" date="2016-10" db="EMBL/GenBank/DDBJ databases">
        <title>Complete genome of the TMA-utilizing, human hosted archaeon Methanomethylophilus alvus Gen. nov, sp. nov., strain Mx-05, derived from a pure culture.</title>
        <authorList>
            <person name="Brugere J.-F."/>
            <person name="Ben Hania W."/>
            <person name="Chaudhary P.P."/>
            <person name="Gaci N."/>
            <person name="Borrel G."/>
            <person name="Cao Van Tuat L."/>
            <person name="Fardeau M.-L."/>
            <person name="Harris H.M.B."/>
            <person name="O'Toole P.W."/>
            <person name="Ollivier B."/>
        </authorList>
    </citation>
    <scope>NUCLEOTIDE SEQUENCE [LARGE SCALE GENOMIC DNA]</scope>
    <source>
        <strain evidence="7 8">Mx-05</strain>
    </source>
</reference>
<evidence type="ECO:0000256" key="2">
    <source>
        <dbReference type="ARBA" id="ARBA00004496"/>
    </source>
</evidence>
<protein>
    <submittedName>
        <fullName evidence="7">Homoserine O-succinyltransferase</fullName>
    </submittedName>
</protein>
<dbReference type="AlphaFoldDB" id="A0A3G3IGF7"/>
<evidence type="ECO:0000313" key="8">
    <source>
        <dbReference type="Proteomes" id="UP000273278"/>
    </source>
</evidence>
<keyword evidence="5 7" id="KW-0808">Transferase</keyword>
<evidence type="ECO:0000256" key="4">
    <source>
        <dbReference type="ARBA" id="ARBA00022605"/>
    </source>
</evidence>
<dbReference type="PANTHER" id="PTHR20919">
    <property type="entry name" value="HOMOSERINE O-SUCCINYLTRANSFERASE"/>
    <property type="match status" value="1"/>
</dbReference>
<dbReference type="HAMAP" id="MF_00295">
    <property type="entry name" value="MetA_acyltransf"/>
    <property type="match status" value="1"/>
</dbReference>
<dbReference type="NCBIfam" id="TIGR01001">
    <property type="entry name" value="metA"/>
    <property type="match status" value="1"/>
</dbReference>
<dbReference type="Proteomes" id="UP000273278">
    <property type="component" value="Chromosome"/>
</dbReference>
<dbReference type="GO" id="GO:0005737">
    <property type="term" value="C:cytoplasm"/>
    <property type="evidence" value="ECO:0007669"/>
    <property type="project" value="UniProtKB-SubCell"/>
</dbReference>
<dbReference type="CDD" id="cd03131">
    <property type="entry name" value="GATase1_HTS"/>
    <property type="match status" value="1"/>
</dbReference>
<dbReference type="InterPro" id="IPR029062">
    <property type="entry name" value="Class_I_gatase-like"/>
</dbReference>
<dbReference type="RefSeq" id="WP_015504536.1">
    <property type="nucleotide sequence ID" value="NZ_CAYAZF010000013.1"/>
</dbReference>
<dbReference type="Gene3D" id="3.40.50.880">
    <property type="match status" value="1"/>
</dbReference>
<dbReference type="OMA" id="CSCLATH"/>
<comment type="subcellular location">
    <subcellularLocation>
        <location evidence="2">Cytoplasm</location>
    </subcellularLocation>
</comment>
<evidence type="ECO:0000256" key="1">
    <source>
        <dbReference type="ARBA" id="ARBA00003082"/>
    </source>
</evidence>
<proteinExistence type="inferred from homology"/>
<keyword evidence="6" id="KW-0012">Acyltransferase</keyword>
<evidence type="ECO:0000313" key="7">
    <source>
        <dbReference type="EMBL" id="AYQ54809.1"/>
    </source>
</evidence>
<dbReference type="InterPro" id="IPR033752">
    <property type="entry name" value="MetA_family"/>
</dbReference>
<dbReference type="GeneID" id="41321438"/>
<sequence>MPIKVPNDLPAATVLENENMFVMRENRAASQDIRPLDLLILNLMPTKVETEIQIMRLLSNSPLQVNVRLLQMSSHVSKNTSQEYLDRFYDRFDDVKSRKWDGMIITGAPVENIDFEEVDYWDELCQIMEWSKKNVFSTLHICWGAQAGLNYHYGIPKYPLESKMSGVFAHKAIVRDDPLLRGCDDIFWFPHSRHTEVRAEDIIRNPHLHIIAVSDEAGVGIVVSENSGQVFVTGHMEYDAKTLSYEYYRDLGKGMNPHIPYHYFPDDDPSKDPVMNWRSTANLIFTNWLNYYVYQRVPYDINEIGKDSE</sequence>
<keyword evidence="4" id="KW-0028">Amino-acid biosynthesis</keyword>
<evidence type="ECO:0000256" key="5">
    <source>
        <dbReference type="ARBA" id="ARBA00022679"/>
    </source>
</evidence>
<dbReference type="EMBL" id="CP017686">
    <property type="protein sequence ID" value="AYQ54809.1"/>
    <property type="molecule type" value="Genomic_DNA"/>
</dbReference>
<dbReference type="InterPro" id="IPR005697">
    <property type="entry name" value="HST_MetA"/>
</dbReference>
<name>A0A3G3IGF7_9ARCH</name>
<evidence type="ECO:0000256" key="3">
    <source>
        <dbReference type="ARBA" id="ARBA00022490"/>
    </source>
</evidence>
<organism evidence="7 8">
    <name type="scientific">Methanomethylophilus alvi</name>
    <dbReference type="NCBI Taxonomy" id="1291540"/>
    <lineage>
        <taxon>Archaea</taxon>
        <taxon>Methanobacteriati</taxon>
        <taxon>Thermoplasmatota</taxon>
        <taxon>Thermoplasmata</taxon>
        <taxon>Methanomassiliicoccales</taxon>
        <taxon>Methanomethylophilaceae</taxon>
        <taxon>Methanomethylophilus</taxon>
    </lineage>
</organism>
<dbReference type="Pfam" id="PF04204">
    <property type="entry name" value="HTS"/>
    <property type="match status" value="1"/>
</dbReference>
<dbReference type="FunFam" id="3.40.50.880:FF:000004">
    <property type="entry name" value="Homoserine O-succinyltransferase"/>
    <property type="match status" value="1"/>
</dbReference>
<dbReference type="SMR" id="A0A3G3IGF7"/>
<dbReference type="PANTHER" id="PTHR20919:SF0">
    <property type="entry name" value="HOMOSERINE O-SUCCINYLTRANSFERASE"/>
    <property type="match status" value="1"/>
</dbReference>
<evidence type="ECO:0000256" key="6">
    <source>
        <dbReference type="ARBA" id="ARBA00023315"/>
    </source>
</evidence>
<dbReference type="GO" id="GO:0008652">
    <property type="term" value="P:amino acid biosynthetic process"/>
    <property type="evidence" value="ECO:0007669"/>
    <property type="project" value="UniProtKB-KW"/>
</dbReference>
<dbReference type="SUPFAM" id="SSF52317">
    <property type="entry name" value="Class I glutamine amidotransferase-like"/>
    <property type="match status" value="1"/>
</dbReference>
<accession>A0A3G3IGF7</accession>
<comment type="function">
    <text evidence="1">Transfers an acetyl group from acetyl-CoA to L-homoserine, forming acetyl-L-homoserine.</text>
</comment>
<dbReference type="PIRSF" id="PIRSF000450">
    <property type="entry name" value="H_ser_succinyltr"/>
    <property type="match status" value="1"/>
</dbReference>